<evidence type="ECO:0000313" key="2">
    <source>
        <dbReference type="EMBL" id="KAF7494732.1"/>
    </source>
</evidence>
<dbReference type="Pfam" id="PF00169">
    <property type="entry name" value="PH"/>
    <property type="match status" value="1"/>
</dbReference>
<dbReference type="PROSITE" id="PS50003">
    <property type="entry name" value="PH_DOMAIN"/>
    <property type="match status" value="1"/>
</dbReference>
<gene>
    <name evidence="2" type="ORF">SSS_4178</name>
</gene>
<protein>
    <submittedName>
        <fullName evidence="2">Pleckstrin homology domain-containing family J member 1</fullName>
    </submittedName>
</protein>
<reference evidence="4" key="1">
    <citation type="journal article" date="2020" name="PLoS Negl. Trop. Dis.">
        <title>High-quality nuclear genome for Sarcoptes scabiei-A critical resource for a neglected parasite.</title>
        <authorList>
            <person name="Korhonen P.K."/>
            <person name="Gasser R.B."/>
            <person name="Ma G."/>
            <person name="Wang T."/>
            <person name="Stroehlein A.J."/>
            <person name="Young N.D."/>
            <person name="Ang C.S."/>
            <person name="Fernando D.D."/>
            <person name="Lu H.C."/>
            <person name="Taylor S."/>
            <person name="Reynolds S.L."/>
            <person name="Mofiz E."/>
            <person name="Najaraj S.H."/>
            <person name="Gowda H."/>
            <person name="Madugundu A."/>
            <person name="Renuse S."/>
            <person name="Holt D."/>
            <person name="Pandey A."/>
            <person name="Papenfuss A.T."/>
            <person name="Fischer K."/>
        </authorList>
    </citation>
    <scope>NUCLEOTIDE SEQUENCE [LARGE SCALE GENOMIC DNA]</scope>
</reference>
<feature type="domain" description="PH" evidence="1">
    <location>
        <begin position="16"/>
        <end position="112"/>
    </location>
</feature>
<dbReference type="InterPro" id="IPR001849">
    <property type="entry name" value="PH_domain"/>
</dbReference>
<evidence type="ECO:0000259" key="1">
    <source>
        <dbReference type="PROSITE" id="PS50003"/>
    </source>
</evidence>
<reference evidence="3" key="3">
    <citation type="submission" date="2022-06" db="UniProtKB">
        <authorList>
            <consortium name="EnsemblMetazoa"/>
        </authorList>
    </citation>
    <scope>IDENTIFICATION</scope>
</reference>
<dbReference type="EMBL" id="WVUK01000052">
    <property type="protein sequence ID" value="KAF7494732.1"/>
    <property type="molecule type" value="Genomic_DNA"/>
</dbReference>
<name>A0A834RDV4_SARSC</name>
<dbReference type="Proteomes" id="UP000070412">
    <property type="component" value="Unassembled WGS sequence"/>
</dbReference>
<dbReference type="OMA" id="DYNRINP"/>
<dbReference type="Gene3D" id="2.30.29.30">
    <property type="entry name" value="Pleckstrin-homology domain (PH domain)/Phosphotyrosine-binding domain (PTB)"/>
    <property type="match status" value="1"/>
</dbReference>
<evidence type="ECO:0000313" key="3">
    <source>
        <dbReference type="EnsemblMetazoa" id="KAF7494732.1"/>
    </source>
</evidence>
<reference evidence="2" key="2">
    <citation type="submission" date="2020-01" db="EMBL/GenBank/DDBJ databases">
        <authorList>
            <person name="Korhonen P.K.K."/>
            <person name="Guangxu M.G."/>
            <person name="Wang T.W."/>
            <person name="Stroehlein A.J.S."/>
            <person name="Young N.D."/>
            <person name="Ang C.-S.A."/>
            <person name="Fernando D.W.F."/>
            <person name="Lu H.L."/>
            <person name="Taylor S.T."/>
            <person name="Ehtesham M.E.M."/>
            <person name="Najaraj S.H.N."/>
            <person name="Harsha G.H.G."/>
            <person name="Madugundu A.M."/>
            <person name="Renuse S.R."/>
            <person name="Holt D.H."/>
            <person name="Pandey A.P."/>
            <person name="Papenfuss A.P."/>
            <person name="Gasser R.B.G."/>
            <person name="Fischer K.F."/>
        </authorList>
    </citation>
    <scope>NUCLEOTIDE SEQUENCE</scope>
    <source>
        <strain evidence="2">SSS_KF_BRIS2020</strain>
    </source>
</reference>
<sequence length="144" mass="17255">MHVNYDALVEISYSSRSTKEGALFYKYNEKNFKEHWFRLCSNILFVYQSKSIEINPPIYAFVMENFMLTTSEQMPNAFSFYFLNEPDIKHSCFAMNSRQTKEWIDVLNQISYRKQRIRLNTLRLTLKDLTGIDPLQSTPWFDKH</sequence>
<proteinExistence type="predicted"/>
<keyword evidence="4" id="KW-1185">Reference proteome</keyword>
<dbReference type="OrthoDB" id="10055808at2759"/>
<evidence type="ECO:0000313" key="4">
    <source>
        <dbReference type="Proteomes" id="UP000070412"/>
    </source>
</evidence>
<dbReference type="InterPro" id="IPR011993">
    <property type="entry name" value="PH-like_dom_sf"/>
</dbReference>
<organism evidence="2">
    <name type="scientific">Sarcoptes scabiei</name>
    <name type="common">Itch mite</name>
    <name type="synonym">Acarus scabiei</name>
    <dbReference type="NCBI Taxonomy" id="52283"/>
    <lineage>
        <taxon>Eukaryota</taxon>
        <taxon>Metazoa</taxon>
        <taxon>Ecdysozoa</taxon>
        <taxon>Arthropoda</taxon>
        <taxon>Chelicerata</taxon>
        <taxon>Arachnida</taxon>
        <taxon>Acari</taxon>
        <taxon>Acariformes</taxon>
        <taxon>Sarcoptiformes</taxon>
        <taxon>Astigmata</taxon>
        <taxon>Psoroptidia</taxon>
        <taxon>Sarcoptoidea</taxon>
        <taxon>Sarcoptidae</taxon>
        <taxon>Sarcoptinae</taxon>
        <taxon>Sarcoptes</taxon>
    </lineage>
</organism>
<accession>A0A834RDV4</accession>
<dbReference type="SUPFAM" id="SSF50729">
    <property type="entry name" value="PH domain-like"/>
    <property type="match status" value="1"/>
</dbReference>
<dbReference type="AlphaFoldDB" id="A0A834RDV4"/>
<dbReference type="EnsemblMetazoa" id="SSS_4178s_mrna">
    <property type="protein sequence ID" value="KAF7494732.1"/>
    <property type="gene ID" value="SSS_4178"/>
</dbReference>
<dbReference type="SMART" id="SM00233">
    <property type="entry name" value="PH"/>
    <property type="match status" value="1"/>
</dbReference>